<evidence type="ECO:0000313" key="3">
    <source>
        <dbReference type="Proteomes" id="UP001151760"/>
    </source>
</evidence>
<sequence length="308" mass="34649">MSREEHEKKRIRSLKNIMNVSDQEIRGAQYAIPNQSDTLYRGDLIRLIHISSRKFWEYFILGAHAKLSNMPNLPPWGFHLMDPDKFEAPKEASQSPEQAPPSPYYVPSLEHPPSLDYVPIPDYPEYLVPSDDEIPVEDQPLPADALPTAPSSGYVADSDPKEDPEEDLVDYPDEEEEEHLASADSTQPAIYSVPSAEDSEPFETDESAATPPSPQTIVPLRAASPLPVPSPPLLLPSTNRRSDMIETDMSFWKRLCLTSLASRVDYEFIDTIDASIWASECRVMTAIEDVNERVIDFATTQRQDAHEL</sequence>
<dbReference type="Proteomes" id="UP001151760">
    <property type="component" value="Unassembled WGS sequence"/>
</dbReference>
<organism evidence="2 3">
    <name type="scientific">Tanacetum coccineum</name>
    <dbReference type="NCBI Taxonomy" id="301880"/>
    <lineage>
        <taxon>Eukaryota</taxon>
        <taxon>Viridiplantae</taxon>
        <taxon>Streptophyta</taxon>
        <taxon>Embryophyta</taxon>
        <taxon>Tracheophyta</taxon>
        <taxon>Spermatophyta</taxon>
        <taxon>Magnoliopsida</taxon>
        <taxon>eudicotyledons</taxon>
        <taxon>Gunneridae</taxon>
        <taxon>Pentapetalae</taxon>
        <taxon>asterids</taxon>
        <taxon>campanulids</taxon>
        <taxon>Asterales</taxon>
        <taxon>Asteraceae</taxon>
        <taxon>Asteroideae</taxon>
        <taxon>Anthemideae</taxon>
        <taxon>Anthemidinae</taxon>
        <taxon>Tanacetum</taxon>
    </lineage>
</organism>
<gene>
    <name evidence="2" type="ORF">Tco_0909852</name>
</gene>
<dbReference type="EMBL" id="BQNB010014554">
    <property type="protein sequence ID" value="GJT29577.1"/>
    <property type="molecule type" value="Genomic_DNA"/>
</dbReference>
<reference evidence="2" key="1">
    <citation type="journal article" date="2022" name="Int. J. Mol. Sci.">
        <title>Draft Genome of Tanacetum Coccineum: Genomic Comparison of Closely Related Tanacetum-Family Plants.</title>
        <authorList>
            <person name="Yamashiro T."/>
            <person name="Shiraishi A."/>
            <person name="Nakayama K."/>
            <person name="Satake H."/>
        </authorList>
    </citation>
    <scope>NUCLEOTIDE SEQUENCE</scope>
</reference>
<name>A0ABQ5CSW9_9ASTR</name>
<feature type="region of interest" description="Disordered" evidence="1">
    <location>
        <begin position="87"/>
        <end position="235"/>
    </location>
</feature>
<protein>
    <submittedName>
        <fullName evidence="2">Uncharacterized protein</fullName>
    </submittedName>
</protein>
<keyword evidence="3" id="KW-1185">Reference proteome</keyword>
<comment type="caution">
    <text evidence="2">The sequence shown here is derived from an EMBL/GenBank/DDBJ whole genome shotgun (WGS) entry which is preliminary data.</text>
</comment>
<feature type="compositionally biased region" description="Acidic residues" evidence="1">
    <location>
        <begin position="197"/>
        <end position="206"/>
    </location>
</feature>
<evidence type="ECO:0000256" key="1">
    <source>
        <dbReference type="SAM" id="MobiDB-lite"/>
    </source>
</evidence>
<proteinExistence type="predicted"/>
<reference evidence="2" key="2">
    <citation type="submission" date="2022-01" db="EMBL/GenBank/DDBJ databases">
        <authorList>
            <person name="Yamashiro T."/>
            <person name="Shiraishi A."/>
            <person name="Satake H."/>
            <person name="Nakayama K."/>
        </authorList>
    </citation>
    <scope>NUCLEOTIDE SEQUENCE</scope>
</reference>
<feature type="compositionally biased region" description="Acidic residues" evidence="1">
    <location>
        <begin position="160"/>
        <end position="178"/>
    </location>
</feature>
<accession>A0ABQ5CSW9</accession>
<evidence type="ECO:0000313" key="2">
    <source>
        <dbReference type="EMBL" id="GJT29577.1"/>
    </source>
</evidence>